<evidence type="ECO:0000313" key="1">
    <source>
        <dbReference type="Proteomes" id="UP000887579"/>
    </source>
</evidence>
<dbReference type="Proteomes" id="UP000887579">
    <property type="component" value="Unplaced"/>
</dbReference>
<evidence type="ECO:0000313" key="2">
    <source>
        <dbReference type="WBParaSite" id="ES5_v2.g25236.t1"/>
    </source>
</evidence>
<protein>
    <submittedName>
        <fullName evidence="2">Translationally controlled tumor protein</fullName>
    </submittedName>
</protein>
<accession>A0AC34G678</accession>
<proteinExistence type="predicted"/>
<dbReference type="WBParaSite" id="ES5_v2.g25236.t1">
    <property type="protein sequence ID" value="ES5_v2.g25236.t1"/>
    <property type="gene ID" value="ES5_v2.g25236"/>
</dbReference>
<sequence>MDAEKLFYELYKELYDEFKAQDPGNENFDVVFEFDGK</sequence>
<reference evidence="2" key="1">
    <citation type="submission" date="2022-11" db="UniProtKB">
        <authorList>
            <consortium name="WormBaseParasite"/>
        </authorList>
    </citation>
    <scope>IDENTIFICATION</scope>
</reference>
<organism evidence="1 2">
    <name type="scientific">Panagrolaimus sp. ES5</name>
    <dbReference type="NCBI Taxonomy" id="591445"/>
    <lineage>
        <taxon>Eukaryota</taxon>
        <taxon>Metazoa</taxon>
        <taxon>Ecdysozoa</taxon>
        <taxon>Nematoda</taxon>
        <taxon>Chromadorea</taxon>
        <taxon>Rhabditida</taxon>
        <taxon>Tylenchina</taxon>
        <taxon>Panagrolaimomorpha</taxon>
        <taxon>Panagrolaimoidea</taxon>
        <taxon>Panagrolaimidae</taxon>
        <taxon>Panagrolaimus</taxon>
    </lineage>
</organism>
<name>A0AC34G678_9BILA</name>